<proteinExistence type="predicted"/>
<evidence type="ECO:0000256" key="2">
    <source>
        <dbReference type="PROSITE-ProRule" id="PRU00277"/>
    </source>
</evidence>
<dbReference type="InterPro" id="IPR046357">
    <property type="entry name" value="PPIase_dom_sf"/>
</dbReference>
<organism evidence="5 7">
    <name type="scientific">Orbilia oligospora</name>
    <name type="common">Nematode-trapping fungus</name>
    <name type="synonym">Arthrobotrys oligospora</name>
    <dbReference type="NCBI Taxonomy" id="2813651"/>
    <lineage>
        <taxon>Eukaryota</taxon>
        <taxon>Fungi</taxon>
        <taxon>Dikarya</taxon>
        <taxon>Ascomycota</taxon>
        <taxon>Pezizomycotina</taxon>
        <taxon>Orbiliomycetes</taxon>
        <taxon>Orbiliales</taxon>
        <taxon>Orbiliaceae</taxon>
        <taxon>Orbilia</taxon>
    </lineage>
</organism>
<dbReference type="PROSITE" id="PS51257">
    <property type="entry name" value="PROKAR_LIPOPROTEIN"/>
    <property type="match status" value="1"/>
</dbReference>
<dbReference type="EMBL" id="WIQZ01000022">
    <property type="protein sequence ID" value="KAF3138531.1"/>
    <property type="molecule type" value="Genomic_DNA"/>
</dbReference>
<keyword evidence="2" id="KW-0697">Rotamase</keyword>
<accession>A0A7C8N0M0</accession>
<dbReference type="InterPro" id="IPR001179">
    <property type="entry name" value="PPIase_FKBP_dom"/>
</dbReference>
<dbReference type="GO" id="GO:0003755">
    <property type="term" value="F:peptidyl-prolyl cis-trans isomerase activity"/>
    <property type="evidence" value="ECO:0007669"/>
    <property type="project" value="UniProtKB-KW"/>
</dbReference>
<evidence type="ECO:0000313" key="7">
    <source>
        <dbReference type="Proteomes" id="UP000475325"/>
    </source>
</evidence>
<dbReference type="Pfam" id="PF00254">
    <property type="entry name" value="FKBP_C"/>
    <property type="match status" value="1"/>
</dbReference>
<dbReference type="EMBL" id="WIQW01000130">
    <property type="protein sequence ID" value="KAF3081125.1"/>
    <property type="molecule type" value="Genomic_DNA"/>
</dbReference>
<dbReference type="Gene3D" id="3.10.50.40">
    <property type="match status" value="1"/>
</dbReference>
<keyword evidence="3" id="KW-0732">Signal</keyword>
<gene>
    <name evidence="5" type="primary">FKBP13</name>
    <name evidence="5" type="ORF">TWF102_001971</name>
    <name evidence="6" type="ORF">TWF703_004578</name>
</gene>
<feature type="chain" id="PRO_5033585841" description="peptidylprolyl isomerase" evidence="3">
    <location>
        <begin position="18"/>
        <end position="190"/>
    </location>
</feature>
<evidence type="ECO:0000313" key="6">
    <source>
        <dbReference type="EMBL" id="KAF3138531.1"/>
    </source>
</evidence>
<evidence type="ECO:0000259" key="4">
    <source>
        <dbReference type="PROSITE" id="PS50059"/>
    </source>
</evidence>
<dbReference type="Proteomes" id="UP000480548">
    <property type="component" value="Unassembled WGS sequence"/>
</dbReference>
<evidence type="ECO:0000313" key="8">
    <source>
        <dbReference type="Proteomes" id="UP000480548"/>
    </source>
</evidence>
<dbReference type="Proteomes" id="UP000475325">
    <property type="component" value="Unassembled WGS sequence"/>
</dbReference>
<evidence type="ECO:0000256" key="1">
    <source>
        <dbReference type="ARBA" id="ARBA00022737"/>
    </source>
</evidence>
<keyword evidence="1" id="KW-0677">Repeat</keyword>
<keyword evidence="2 5" id="KW-0413">Isomerase</keyword>
<dbReference type="InterPro" id="IPR051989">
    <property type="entry name" value="FKBP-like_isomerase"/>
</dbReference>
<protein>
    <recommendedName>
        <fullName evidence="2">peptidylprolyl isomerase</fullName>
        <ecNumber evidence="2">5.2.1.8</ecNumber>
    </recommendedName>
</protein>
<reference evidence="7 8" key="1">
    <citation type="submission" date="2019-06" db="EMBL/GenBank/DDBJ databases">
        <authorList>
            <person name="Palmer J.M."/>
        </authorList>
    </citation>
    <scope>NUCLEOTIDE SEQUENCE [LARGE SCALE GENOMIC DNA]</scope>
    <source>
        <strain evidence="5 7">TWF102</strain>
        <strain evidence="6 8">TWF703</strain>
    </source>
</reference>
<name>A0A7C8N0M0_ORBOL</name>
<dbReference type="EC" id="5.2.1.8" evidence="2"/>
<comment type="caution">
    <text evidence="5">The sequence shown here is derived from an EMBL/GenBank/DDBJ whole genome shotgun (WGS) entry which is preliminary data.</text>
</comment>
<dbReference type="AlphaFoldDB" id="A0A7C8N0M0"/>
<evidence type="ECO:0000256" key="3">
    <source>
        <dbReference type="SAM" id="SignalP"/>
    </source>
</evidence>
<feature type="signal peptide" evidence="3">
    <location>
        <begin position="1"/>
        <end position="17"/>
    </location>
</feature>
<dbReference type="PANTHER" id="PTHR46046">
    <property type="entry name" value="PEPTIDYLPROLYL ISOMERASE"/>
    <property type="match status" value="1"/>
</dbReference>
<evidence type="ECO:0000313" key="5">
    <source>
        <dbReference type="EMBL" id="KAF3081125.1"/>
    </source>
</evidence>
<dbReference type="SUPFAM" id="SSF54534">
    <property type="entry name" value="FKBP-like"/>
    <property type="match status" value="1"/>
</dbReference>
<dbReference type="PROSITE" id="PS50059">
    <property type="entry name" value="FKBP_PPIASE"/>
    <property type="match status" value="1"/>
</dbReference>
<sequence length="190" mass="20259">MRFTPLVLATMVGAVACAGRNAVVRPNEADAKALESSKLSDLDVPELIIEKLEEIPASECTYRSGPGSVVITLYNGELLNGKVIDRSWDNNDPHQFQLGTPLVIEGLQKAVEDMCVNEVRKVTVPSRLAHGNKISGGGLIPAGAAIIYKIKLIGLKPPMYVNPDWKEGTSSVVAEKSAAPVASDAPKDEL</sequence>
<feature type="domain" description="PPIase FKBP-type" evidence="4">
    <location>
        <begin position="67"/>
        <end position="156"/>
    </location>
</feature>
<dbReference type="PANTHER" id="PTHR46046:SF5">
    <property type="entry name" value="PEPTIDYLPROLYL ISOMERASE"/>
    <property type="match status" value="1"/>
</dbReference>
<dbReference type="GO" id="GO:0005783">
    <property type="term" value="C:endoplasmic reticulum"/>
    <property type="evidence" value="ECO:0007669"/>
    <property type="project" value="TreeGrafter"/>
</dbReference>
<comment type="catalytic activity">
    <reaction evidence="2">
        <text>[protein]-peptidylproline (omega=180) = [protein]-peptidylproline (omega=0)</text>
        <dbReference type="Rhea" id="RHEA:16237"/>
        <dbReference type="Rhea" id="RHEA-COMP:10747"/>
        <dbReference type="Rhea" id="RHEA-COMP:10748"/>
        <dbReference type="ChEBI" id="CHEBI:83833"/>
        <dbReference type="ChEBI" id="CHEBI:83834"/>
        <dbReference type="EC" id="5.2.1.8"/>
    </reaction>
</comment>